<dbReference type="OrthoDB" id="9798990at2"/>
<dbReference type="GO" id="GO:0046872">
    <property type="term" value="F:metal ion binding"/>
    <property type="evidence" value="ECO:0007669"/>
    <property type="project" value="UniProtKB-KW"/>
</dbReference>
<evidence type="ECO:0000313" key="6">
    <source>
        <dbReference type="EMBL" id="SDH55564.1"/>
    </source>
</evidence>
<dbReference type="RefSeq" id="WP_026544199.1">
    <property type="nucleotide sequence ID" value="NZ_FNDT01000001.1"/>
</dbReference>
<dbReference type="CDD" id="cd09872">
    <property type="entry name" value="PIN_Sll0205-like"/>
    <property type="match status" value="1"/>
</dbReference>
<evidence type="ECO:0000256" key="1">
    <source>
        <dbReference type="ARBA" id="ARBA00022722"/>
    </source>
</evidence>
<sequence length="132" mass="14364">MGATAYLIDSQALLFAMASPRSLSAKARRIISSMDETLYASAATAYELAYKFRKGKLPGLDKVFVGYEHHVRRVAPLTIPITSEHALTAASLDWHHGDPFDRLIAAQALIEGATVITSDAAMQGFEPLSTLW</sequence>
<keyword evidence="3" id="KW-0378">Hydrolase</keyword>
<evidence type="ECO:0000256" key="3">
    <source>
        <dbReference type="ARBA" id="ARBA00022801"/>
    </source>
</evidence>
<keyword evidence="2" id="KW-0479">Metal-binding</keyword>
<dbReference type="InterPro" id="IPR041705">
    <property type="entry name" value="PIN_Sll0205"/>
</dbReference>
<dbReference type="STRING" id="335973.SAMN04488693_101562"/>
<protein>
    <submittedName>
        <fullName evidence="6">PIN domain nuclease, a component of toxin-antitoxin system (PIN domain)</fullName>
    </submittedName>
</protein>
<name>A0A1G8DDA9_9MICC</name>
<proteinExistence type="predicted"/>
<dbReference type="PANTHER" id="PTHR36173">
    <property type="entry name" value="RIBONUCLEASE VAPC16-RELATED"/>
    <property type="match status" value="1"/>
</dbReference>
<dbReference type="Gene3D" id="3.40.50.1010">
    <property type="entry name" value="5'-nuclease"/>
    <property type="match status" value="1"/>
</dbReference>
<keyword evidence="4" id="KW-0460">Magnesium</keyword>
<keyword evidence="7" id="KW-1185">Reference proteome</keyword>
<reference evidence="6 7" key="1">
    <citation type="submission" date="2016-10" db="EMBL/GenBank/DDBJ databases">
        <authorList>
            <person name="de Groot N.N."/>
        </authorList>
    </citation>
    <scope>NUCLEOTIDE SEQUENCE [LARGE SCALE GENOMIC DNA]</scope>
    <source>
        <strain evidence="6 7">NP_1H</strain>
    </source>
</reference>
<dbReference type="Proteomes" id="UP000199258">
    <property type="component" value="Unassembled WGS sequence"/>
</dbReference>
<dbReference type="InterPro" id="IPR052919">
    <property type="entry name" value="TA_system_RNase"/>
</dbReference>
<dbReference type="EMBL" id="FNDT01000001">
    <property type="protein sequence ID" value="SDH55564.1"/>
    <property type="molecule type" value="Genomic_DNA"/>
</dbReference>
<dbReference type="InterPro" id="IPR002716">
    <property type="entry name" value="PIN_dom"/>
</dbReference>
<dbReference type="AlphaFoldDB" id="A0A1G8DDA9"/>
<gene>
    <name evidence="6" type="ORF">SAMN04488693_101562</name>
</gene>
<dbReference type="InterPro" id="IPR029060">
    <property type="entry name" value="PIN-like_dom_sf"/>
</dbReference>
<feature type="domain" description="PIN" evidence="5">
    <location>
        <begin position="6"/>
        <end position="122"/>
    </location>
</feature>
<dbReference type="PANTHER" id="PTHR36173:SF2">
    <property type="entry name" value="RIBONUCLEASE VAPC16"/>
    <property type="match status" value="1"/>
</dbReference>
<accession>A0A1G8DDA9</accession>
<dbReference type="SUPFAM" id="SSF88723">
    <property type="entry name" value="PIN domain-like"/>
    <property type="match status" value="1"/>
</dbReference>
<organism evidence="6 7">
    <name type="scientific">Arthrobacter subterraneus</name>
    <dbReference type="NCBI Taxonomy" id="335973"/>
    <lineage>
        <taxon>Bacteria</taxon>
        <taxon>Bacillati</taxon>
        <taxon>Actinomycetota</taxon>
        <taxon>Actinomycetes</taxon>
        <taxon>Micrococcales</taxon>
        <taxon>Micrococcaceae</taxon>
        <taxon>Arthrobacter</taxon>
    </lineage>
</organism>
<evidence type="ECO:0000256" key="2">
    <source>
        <dbReference type="ARBA" id="ARBA00022723"/>
    </source>
</evidence>
<dbReference type="Pfam" id="PF01850">
    <property type="entry name" value="PIN"/>
    <property type="match status" value="1"/>
</dbReference>
<evidence type="ECO:0000259" key="5">
    <source>
        <dbReference type="Pfam" id="PF01850"/>
    </source>
</evidence>
<evidence type="ECO:0000313" key="7">
    <source>
        <dbReference type="Proteomes" id="UP000199258"/>
    </source>
</evidence>
<dbReference type="GO" id="GO:0004518">
    <property type="term" value="F:nuclease activity"/>
    <property type="evidence" value="ECO:0007669"/>
    <property type="project" value="UniProtKB-KW"/>
</dbReference>
<keyword evidence="1" id="KW-0540">Nuclease</keyword>
<dbReference type="GO" id="GO:0016787">
    <property type="term" value="F:hydrolase activity"/>
    <property type="evidence" value="ECO:0007669"/>
    <property type="project" value="UniProtKB-KW"/>
</dbReference>
<evidence type="ECO:0000256" key="4">
    <source>
        <dbReference type="ARBA" id="ARBA00022842"/>
    </source>
</evidence>